<evidence type="ECO:0000256" key="7">
    <source>
        <dbReference type="ARBA" id="ARBA00023132"/>
    </source>
</evidence>
<dbReference type="SUPFAM" id="SSF54928">
    <property type="entry name" value="RNA-binding domain, RBD"/>
    <property type="match status" value="1"/>
</dbReference>
<keyword evidence="5" id="KW-0653">Protein transport</keyword>
<dbReference type="InterPro" id="IPR007846">
    <property type="entry name" value="RRM_NUP35_dom"/>
</dbReference>
<feature type="compositionally biased region" description="Low complexity" evidence="10">
    <location>
        <begin position="208"/>
        <end position="228"/>
    </location>
</feature>
<dbReference type="EMBL" id="CAXHTA020000012">
    <property type="protein sequence ID" value="CAL5225306.1"/>
    <property type="molecule type" value="Genomic_DNA"/>
</dbReference>
<feature type="compositionally biased region" description="Low complexity" evidence="10">
    <location>
        <begin position="240"/>
        <end position="253"/>
    </location>
</feature>
<evidence type="ECO:0000256" key="5">
    <source>
        <dbReference type="ARBA" id="ARBA00022927"/>
    </source>
</evidence>
<keyword evidence="13" id="KW-1185">Reference proteome</keyword>
<comment type="similarity">
    <text evidence="2">Belongs to the Nup35 family.</text>
</comment>
<dbReference type="InterPro" id="IPR012677">
    <property type="entry name" value="Nucleotide-bd_a/b_plait_sf"/>
</dbReference>
<keyword evidence="6" id="KW-0811">Translocation</keyword>
<feature type="compositionally biased region" description="Polar residues" evidence="10">
    <location>
        <begin position="1"/>
        <end position="23"/>
    </location>
</feature>
<dbReference type="PANTHER" id="PTHR21527">
    <property type="entry name" value="NUCLEOPORIN NUP35"/>
    <property type="match status" value="1"/>
</dbReference>
<proteinExistence type="inferred from homology"/>
<evidence type="ECO:0000256" key="10">
    <source>
        <dbReference type="SAM" id="MobiDB-lite"/>
    </source>
</evidence>
<keyword evidence="7 9" id="KW-0906">Nuclear pore complex</keyword>
<name>A0ABP1G209_9CHLO</name>
<dbReference type="PROSITE" id="PS51472">
    <property type="entry name" value="RRM_NUP35"/>
    <property type="match status" value="1"/>
</dbReference>
<dbReference type="PIRSF" id="PIRSF038119">
    <property type="entry name" value="Nucleoporin_NUP53"/>
    <property type="match status" value="1"/>
</dbReference>
<feature type="compositionally biased region" description="Polar residues" evidence="10">
    <location>
        <begin position="60"/>
        <end position="72"/>
    </location>
</feature>
<evidence type="ECO:0000313" key="13">
    <source>
        <dbReference type="Proteomes" id="UP001497392"/>
    </source>
</evidence>
<keyword evidence="8 9" id="KW-0539">Nucleus</keyword>
<evidence type="ECO:0000256" key="9">
    <source>
        <dbReference type="PROSITE-ProRule" id="PRU00804"/>
    </source>
</evidence>
<dbReference type="CDD" id="cd12441">
    <property type="entry name" value="RRM_Nup53_like"/>
    <property type="match status" value="1"/>
</dbReference>
<comment type="subcellular location">
    <subcellularLocation>
        <location evidence="1">Nucleus</location>
        <location evidence="1">Nuclear pore complex</location>
    </subcellularLocation>
</comment>
<feature type="domain" description="RRM Nup35-type" evidence="11">
    <location>
        <begin position="123"/>
        <end position="205"/>
    </location>
</feature>
<evidence type="ECO:0000256" key="2">
    <source>
        <dbReference type="ARBA" id="ARBA00009454"/>
    </source>
</evidence>
<accession>A0ABP1G209</accession>
<feature type="compositionally biased region" description="Low complexity" evidence="10">
    <location>
        <begin position="78"/>
        <end position="98"/>
    </location>
</feature>
<evidence type="ECO:0000256" key="3">
    <source>
        <dbReference type="ARBA" id="ARBA00022448"/>
    </source>
</evidence>
<evidence type="ECO:0000256" key="8">
    <source>
        <dbReference type="ARBA" id="ARBA00023242"/>
    </source>
</evidence>
<evidence type="ECO:0000256" key="1">
    <source>
        <dbReference type="ARBA" id="ARBA00004567"/>
    </source>
</evidence>
<organism evidence="12 13">
    <name type="scientific">Coccomyxa viridis</name>
    <dbReference type="NCBI Taxonomy" id="1274662"/>
    <lineage>
        <taxon>Eukaryota</taxon>
        <taxon>Viridiplantae</taxon>
        <taxon>Chlorophyta</taxon>
        <taxon>core chlorophytes</taxon>
        <taxon>Trebouxiophyceae</taxon>
        <taxon>Trebouxiophyceae incertae sedis</taxon>
        <taxon>Coccomyxaceae</taxon>
        <taxon>Coccomyxa</taxon>
    </lineage>
</organism>
<protein>
    <submittedName>
        <fullName evidence="12">G8107 protein</fullName>
    </submittedName>
</protein>
<dbReference type="Gene3D" id="3.30.70.330">
    <property type="match status" value="1"/>
</dbReference>
<evidence type="ECO:0000256" key="4">
    <source>
        <dbReference type="ARBA" id="ARBA00022816"/>
    </source>
</evidence>
<dbReference type="Pfam" id="PF05172">
    <property type="entry name" value="RRM_Nup35"/>
    <property type="match status" value="1"/>
</dbReference>
<evidence type="ECO:0000259" key="11">
    <source>
        <dbReference type="PROSITE" id="PS51472"/>
    </source>
</evidence>
<keyword evidence="4 9" id="KW-0509">mRNA transport</keyword>
<evidence type="ECO:0000256" key="6">
    <source>
        <dbReference type="ARBA" id="ARBA00023010"/>
    </source>
</evidence>
<dbReference type="InterPro" id="IPR035979">
    <property type="entry name" value="RBD_domain_sf"/>
</dbReference>
<reference evidence="12 13" key="1">
    <citation type="submission" date="2024-06" db="EMBL/GenBank/DDBJ databases">
        <authorList>
            <person name="Kraege A."/>
            <person name="Thomma B."/>
        </authorList>
    </citation>
    <scope>NUCLEOTIDE SEQUENCE [LARGE SCALE GENOMIC DNA]</scope>
</reference>
<dbReference type="InterPro" id="IPR017389">
    <property type="entry name" value="Nucleoporin_NUP53"/>
</dbReference>
<feature type="region of interest" description="Disordered" evidence="10">
    <location>
        <begin position="1"/>
        <end position="98"/>
    </location>
</feature>
<dbReference type="Proteomes" id="UP001497392">
    <property type="component" value="Unassembled WGS sequence"/>
</dbReference>
<sequence>MSAQSSRNQEFTSLLFTPRTGEQQGLPDYRSPRPNRSPSVHGYGRAKSYAEGATPRSRRSLTPTGSIKDTSMQPPPSQSLADSLAAPPAASAPEPSGVSEATALYTRDQQGRAVTRLSTQSLEDDEVWVTVYGFQPSQRHLIMKEFAKCGDILKFGDGREDGANWVHIQYSNKYGAQRALQRNGELVSRALMVGVQLLEPRMQTPAHALPAPSSGGAASSSSALSAPAQVQQQLRPHRIQAAQSQGPLPQSSQSTLAKVKEFVFGL</sequence>
<gene>
    <name evidence="12" type="primary">g8107</name>
    <name evidence="12" type="ORF">VP750_LOCUS6965</name>
</gene>
<comment type="caution">
    <text evidence="12">The sequence shown here is derived from an EMBL/GenBank/DDBJ whole genome shotgun (WGS) entry which is preliminary data.</text>
</comment>
<dbReference type="PANTHER" id="PTHR21527:SF6">
    <property type="entry name" value="NUCLEOPORIN NUP35"/>
    <property type="match status" value="1"/>
</dbReference>
<evidence type="ECO:0000313" key="12">
    <source>
        <dbReference type="EMBL" id="CAL5225306.1"/>
    </source>
</evidence>
<feature type="region of interest" description="Disordered" evidence="10">
    <location>
        <begin position="206"/>
        <end position="253"/>
    </location>
</feature>
<keyword evidence="3 9" id="KW-0813">Transport</keyword>